<protein>
    <recommendedName>
        <fullName evidence="4">DUF4402 domain-containing protein</fullName>
    </recommendedName>
</protein>
<dbReference type="PATRIC" id="fig|765912.4.peg.1054"/>
<accession>L0GX60</accession>
<dbReference type="Proteomes" id="UP000010816">
    <property type="component" value="Chromosome"/>
</dbReference>
<name>L0GX60_9GAMM</name>
<dbReference type="RefSeq" id="WP_015280039.1">
    <property type="nucleotide sequence ID" value="NC_019940.1"/>
</dbReference>
<keyword evidence="3" id="KW-1185">Reference proteome</keyword>
<evidence type="ECO:0000313" key="2">
    <source>
        <dbReference type="EMBL" id="AGA89894.1"/>
    </source>
</evidence>
<feature type="signal peptide" evidence="1">
    <location>
        <begin position="1"/>
        <end position="19"/>
    </location>
</feature>
<dbReference type="HOGENOM" id="CLU_1730578_0_0_6"/>
<dbReference type="EMBL" id="CP003051">
    <property type="protein sequence ID" value="AGA89894.1"/>
    <property type="molecule type" value="Genomic_DNA"/>
</dbReference>
<evidence type="ECO:0008006" key="4">
    <source>
        <dbReference type="Google" id="ProtNLM"/>
    </source>
</evidence>
<feature type="chain" id="PRO_5003943108" description="DUF4402 domain-containing protein" evidence="1">
    <location>
        <begin position="20"/>
        <end position="151"/>
    </location>
</feature>
<dbReference type="KEGG" id="tmb:Thimo_1090"/>
<dbReference type="OrthoDB" id="5772537at2"/>
<sequence length="151" mass="15265">MRPLAFIPVLLFIALGAEAADIAFVGNWSETIGASDLVGGAGTDIYSQITSSTSKATLDITDTGGVTWIIGVSRSSSNLPAGVAVAVRRTTSGSGGGSISGGSFIAVRATEQILCSGTGDRSGVGLQLRLTGLSVEQDTGSFGATLTYRIY</sequence>
<keyword evidence="1" id="KW-0732">Signal</keyword>
<proteinExistence type="predicted"/>
<evidence type="ECO:0000313" key="3">
    <source>
        <dbReference type="Proteomes" id="UP000010816"/>
    </source>
</evidence>
<organism evidence="2 3">
    <name type="scientific">Thioflavicoccus mobilis 8321</name>
    <dbReference type="NCBI Taxonomy" id="765912"/>
    <lineage>
        <taxon>Bacteria</taxon>
        <taxon>Pseudomonadati</taxon>
        <taxon>Pseudomonadota</taxon>
        <taxon>Gammaproteobacteria</taxon>
        <taxon>Chromatiales</taxon>
        <taxon>Chromatiaceae</taxon>
        <taxon>Thioflavicoccus</taxon>
    </lineage>
</organism>
<gene>
    <name evidence="2" type="ORF">Thimo_1090</name>
</gene>
<dbReference type="eggNOG" id="ENOG503361V">
    <property type="taxonomic scope" value="Bacteria"/>
</dbReference>
<dbReference type="STRING" id="765912.Thimo_1090"/>
<reference evidence="2 3" key="1">
    <citation type="submission" date="2011-09" db="EMBL/GenBank/DDBJ databases">
        <title>Complete sequence of chromosome of Thioflavicoccus mobilis 8321.</title>
        <authorList>
            <consortium name="US DOE Joint Genome Institute"/>
            <person name="Lucas S."/>
            <person name="Han J."/>
            <person name="Lapidus A."/>
            <person name="Cheng J.-F."/>
            <person name="Goodwin L."/>
            <person name="Pitluck S."/>
            <person name="Peters L."/>
            <person name="Ovchinnikova G."/>
            <person name="Lu M."/>
            <person name="Detter J.C."/>
            <person name="Han C."/>
            <person name="Tapia R."/>
            <person name="Land M."/>
            <person name="Hauser L."/>
            <person name="Kyrpides N."/>
            <person name="Ivanova N."/>
            <person name="Pagani I."/>
            <person name="Vogl K."/>
            <person name="Liu Z."/>
            <person name="Imhoff J."/>
            <person name="Thiel V."/>
            <person name="Frigaard N.-U."/>
            <person name="Bryant D."/>
            <person name="Woyke T."/>
        </authorList>
    </citation>
    <scope>NUCLEOTIDE SEQUENCE [LARGE SCALE GENOMIC DNA]</scope>
    <source>
        <strain evidence="2 3">8321</strain>
    </source>
</reference>
<dbReference type="AlphaFoldDB" id="L0GX60"/>
<evidence type="ECO:0000256" key="1">
    <source>
        <dbReference type="SAM" id="SignalP"/>
    </source>
</evidence>